<dbReference type="InterPro" id="IPR036864">
    <property type="entry name" value="Zn2-C6_fun-type_DNA-bd_sf"/>
</dbReference>
<keyword evidence="1" id="KW-0479">Metal-binding</keyword>
<dbReference type="PROSITE" id="PS50048">
    <property type="entry name" value="ZN2_CY6_FUNGAL_2"/>
    <property type="match status" value="1"/>
</dbReference>
<accession>A0A169XCB9</accession>
<keyword evidence="2" id="KW-0805">Transcription regulation</keyword>
<dbReference type="Gene3D" id="4.10.240.10">
    <property type="entry name" value="Zn(2)-C6 fungal-type DNA-binding domain"/>
    <property type="match status" value="1"/>
</dbReference>
<dbReference type="SUPFAM" id="SSF57701">
    <property type="entry name" value="Zn2/Cys6 DNA-binding domain"/>
    <property type="match status" value="1"/>
</dbReference>
<keyword evidence="4" id="KW-0804">Transcription</keyword>
<feature type="compositionally biased region" description="Polar residues" evidence="6">
    <location>
        <begin position="88"/>
        <end position="100"/>
    </location>
</feature>
<feature type="domain" description="Zn(2)-C6 fungal-type" evidence="7">
    <location>
        <begin position="11"/>
        <end position="40"/>
    </location>
</feature>
<dbReference type="CDD" id="cd00067">
    <property type="entry name" value="GAL4"/>
    <property type="match status" value="1"/>
</dbReference>
<evidence type="ECO:0000256" key="2">
    <source>
        <dbReference type="ARBA" id="ARBA00023015"/>
    </source>
</evidence>
<protein>
    <submittedName>
        <fullName evidence="8">Maltose fermentation regulatory protein</fullName>
    </submittedName>
</protein>
<dbReference type="AlphaFoldDB" id="A0A169XCB9"/>
<dbReference type="InterPro" id="IPR050797">
    <property type="entry name" value="Carb_Metab_Trans_Reg"/>
</dbReference>
<dbReference type="Proteomes" id="UP000076449">
    <property type="component" value="Chromosome I"/>
</dbReference>
<evidence type="ECO:0000256" key="6">
    <source>
        <dbReference type="SAM" id="MobiDB-lite"/>
    </source>
</evidence>
<dbReference type="PANTHER" id="PTHR31668">
    <property type="entry name" value="GLUCOSE TRANSPORT TRANSCRIPTION REGULATOR RGT1-RELATED-RELATED"/>
    <property type="match status" value="1"/>
</dbReference>
<dbReference type="InterPro" id="IPR001138">
    <property type="entry name" value="Zn2Cys6_DnaBD"/>
</dbReference>
<evidence type="ECO:0000256" key="5">
    <source>
        <dbReference type="ARBA" id="ARBA00023242"/>
    </source>
</evidence>
<dbReference type="Pfam" id="PF00172">
    <property type="entry name" value="Zn_clus"/>
    <property type="match status" value="1"/>
</dbReference>
<dbReference type="EMBL" id="CM002798">
    <property type="protein sequence ID" value="KZN93921.1"/>
    <property type="molecule type" value="Genomic_DNA"/>
</dbReference>
<name>A0A169XCB9_PENCH</name>
<evidence type="ECO:0000256" key="1">
    <source>
        <dbReference type="ARBA" id="ARBA00022723"/>
    </source>
</evidence>
<evidence type="ECO:0000313" key="8">
    <source>
        <dbReference type="EMBL" id="KZN93921.1"/>
    </source>
</evidence>
<keyword evidence="3" id="KW-0238">DNA-binding</keyword>
<reference evidence="8" key="1">
    <citation type="journal article" date="2014" name="Genome Announc.">
        <title>Complete sequencing and chromosome-scale genome assembly of the industrial progenitor strain P2niaD18 from the penicillin producer Penicillium chrysogenum.</title>
        <authorList>
            <person name="Specht T."/>
            <person name="Dahlmann T.A."/>
            <person name="Zadra I."/>
            <person name="Kurnsteiner H."/>
            <person name="Kuck U."/>
        </authorList>
    </citation>
    <scope>NUCLEOTIDE SEQUENCE [LARGE SCALE GENOMIC DNA]</scope>
    <source>
        <strain evidence="8">P2niaD18</strain>
    </source>
</reference>
<evidence type="ECO:0000256" key="4">
    <source>
        <dbReference type="ARBA" id="ARBA00023163"/>
    </source>
</evidence>
<dbReference type="GO" id="GO:0003677">
    <property type="term" value="F:DNA binding"/>
    <property type="evidence" value="ECO:0007669"/>
    <property type="project" value="UniProtKB-KW"/>
</dbReference>
<dbReference type="CDD" id="cd12148">
    <property type="entry name" value="fungal_TF_MHR"/>
    <property type="match status" value="1"/>
</dbReference>
<dbReference type="GO" id="GO:0008270">
    <property type="term" value="F:zinc ion binding"/>
    <property type="evidence" value="ECO:0007669"/>
    <property type="project" value="InterPro"/>
</dbReference>
<evidence type="ECO:0000256" key="3">
    <source>
        <dbReference type="ARBA" id="ARBA00023125"/>
    </source>
</evidence>
<dbReference type="PANTHER" id="PTHR31668:SF26">
    <property type="entry name" value="GLUCOSE TRANSPORT TRANSCRIPTION REGULATOR RGT1-RELATED"/>
    <property type="match status" value="1"/>
</dbReference>
<dbReference type="GO" id="GO:0000981">
    <property type="term" value="F:DNA-binding transcription factor activity, RNA polymerase II-specific"/>
    <property type="evidence" value="ECO:0007669"/>
    <property type="project" value="InterPro"/>
</dbReference>
<keyword evidence="5" id="KW-0539">Nucleus</keyword>
<evidence type="ECO:0000259" key="7">
    <source>
        <dbReference type="PROSITE" id="PS50048"/>
    </source>
</evidence>
<dbReference type="SMART" id="SM00066">
    <property type="entry name" value="GAL4"/>
    <property type="match status" value="1"/>
</dbReference>
<gene>
    <name evidence="8" type="ORF">EN45_041080</name>
</gene>
<feature type="region of interest" description="Disordered" evidence="6">
    <location>
        <begin position="88"/>
        <end position="112"/>
    </location>
</feature>
<proteinExistence type="predicted"/>
<organism evidence="8">
    <name type="scientific">Penicillium chrysogenum</name>
    <name type="common">Penicillium notatum</name>
    <dbReference type="NCBI Taxonomy" id="5076"/>
    <lineage>
        <taxon>Eukaryota</taxon>
        <taxon>Fungi</taxon>
        <taxon>Dikarya</taxon>
        <taxon>Ascomycota</taxon>
        <taxon>Pezizomycotina</taxon>
        <taxon>Eurotiomycetes</taxon>
        <taxon>Eurotiomycetidae</taxon>
        <taxon>Eurotiales</taxon>
        <taxon>Aspergillaceae</taxon>
        <taxon>Penicillium</taxon>
        <taxon>Penicillium chrysogenum species complex</taxon>
    </lineage>
</organism>
<dbReference type="PROSITE" id="PS00463">
    <property type="entry name" value="ZN2_CY6_FUNGAL_1"/>
    <property type="match status" value="1"/>
</dbReference>
<sequence>MASRSSVSSKACDSCRERKVKCDSQEQCANCRISNIDCLYTRIAKKRGPRRSRPVSVETSLLHGASIASPVPATASLHIGTSTQVHNTAQQSTAAWQTPSPAAWSTAPTDPDSLRSAQAISDTLVNSLATVQPAICPIDIASDCIDLYMQYAFPTAPLVHEVRLRSDALYFFASTHPAAVFETASGNQGILLVRGFTLLTSLCASVSSMMPAPRLAYGNMIDRLFLKASRDMLKIYEDFDLEFPDATSIAIRSLQSSALQHITGRKGAAFHVFGQATLLAQSMHLYNEQAIARDDPVESKLLRLNFWASYSSDKAGQVLGTRSTVLHELLLPEKISTSPYGEQFTPLLETTNPRYGKQFEVNLLIGFHLMPRLWSATARLLLSFKTSEPIARVADRYLEFVGIIDDLPSWLQVSNLMPAPGDTDANTFQKTYFWVQRCTLMMSFNCLRLVILQSCIEHNACEVMGLTDQPLAGAMKKMEIIQEFLQTADDIPLVYHQIKGEPSVERIRHVGTILLEMMQNVDNELIRARANMFFTRLLDLLAKLDSKASAELSR</sequence>